<proteinExistence type="predicted"/>
<dbReference type="Proteomes" id="UP000799754">
    <property type="component" value="Unassembled WGS sequence"/>
</dbReference>
<name>A0ACB6S3C7_9PLEO</name>
<comment type="caution">
    <text evidence="1">The sequence shown here is derived from an EMBL/GenBank/DDBJ whole genome shotgun (WGS) entry which is preliminary data.</text>
</comment>
<evidence type="ECO:0000313" key="1">
    <source>
        <dbReference type="EMBL" id="KAF2628761.1"/>
    </source>
</evidence>
<evidence type="ECO:0000313" key="2">
    <source>
        <dbReference type="Proteomes" id="UP000799754"/>
    </source>
</evidence>
<organism evidence="1 2">
    <name type="scientific">Macroventuria anomochaeta</name>
    <dbReference type="NCBI Taxonomy" id="301207"/>
    <lineage>
        <taxon>Eukaryota</taxon>
        <taxon>Fungi</taxon>
        <taxon>Dikarya</taxon>
        <taxon>Ascomycota</taxon>
        <taxon>Pezizomycotina</taxon>
        <taxon>Dothideomycetes</taxon>
        <taxon>Pleosporomycetidae</taxon>
        <taxon>Pleosporales</taxon>
        <taxon>Pleosporineae</taxon>
        <taxon>Didymellaceae</taxon>
        <taxon>Macroventuria</taxon>
    </lineage>
</organism>
<sequence length="2414" mass="271585">MFTSFTGNTRRPRQVNLSGRKTNPFGTPGTGAGSQAALDRAQQERAQRQRERDTLNAAKKIQRVWRGHASRRRVADQLRKEWDAVEEKDCDVASSSLYDGERAALSQLQRLLRFASTRNEQDLERIRHYGDRLQLTVELEGQVQDSSWPSAYLKLEKLLLAALQRKNKGPISWWYKPHANLVSILQFVAGQIPAETSQHAKFYYHTLAETVSKLAPTLADSSKVGDVQDSHAEAINWRSWEVLLHTILVPLKAVTGYTLDAYEAFGHIFMTLPLLSSDSTSPFIRRFRDSLAESINYKLLASALATSFKDPGLQTLRQLKSSTSRLRLLGLFIYLHRYAHNFNSPEAYAIYQDFVTVVSLLLNSLPVSILGDEDSVIDLTDEDDLAVDKVTQFLKEQVQSLVNQEGIGSLLAGSSQASGTSEDEKIEEARQLANYALALLRFFPRRGDEIRMWLYIGPSDKKDGGRKSPAIKYFWEASKRSSVFATIFRDSRAAIELLKTKTSDSSASGLTQHGFWQPAQQEINREAAIADEWRVILVFLELYTFVLKVTDDEEFFSAGQQDSFTSQGRDSGLPLSEVKDLTTFLKNLGFTLYFNAADITPTEERATTSTGLNFYNHQVVESQATKEAQEPSVGGVAGLSLDYVKGLVTGLLRMVYERDSRRTFLPADHWLMTSRFDMTGFIPAVVEEEESRHKIQDEDADDVDEEEEDFDDTPQLIGTSRVQQQRRLERLQRQQRKASRRRYLQAVAPRLEILQNMPFFIPFTTRVKIFREFVHLDMTKRRNTADPEAWRARIMFGGGPGDKHSARIRRDNEFEDAYEQFYSLGQGLKEPIQITFVDQFDAPEAGIDGGGVTKEFLTSVTNRAFMPTDSVDMFVENDQHLLYPNPAAVEEHKEQLKQFGLRENSPEFRLQITELLHRYEFLGRIIGKCLYEGILVDVNFAPFFLRKWALTGGTGSAPNESGYRPTLNDLRDLDEELYQGLHKLKTYPGDVEDFSLNFTVTDTVVTDHTTFPKKTKAITKDLRPGGADIAVTNQNRLVYISYMARHRLQNQPYLQTTAFLRGLSTMIQPSWLSMFNHSELQTLISGTRTQIDVEDLRRNTIYGGTYVIGDDGLEHPTIQLFWKIMKDISDDERRAVLKFVTSTPRAPLLGFSTLNPRFSIRDGGSDQERLPSTSTCVNLLKLPMYRDYAVLKEKLLYNAVDAAYQPMHTVRTIVICILLTVTAGAAESEKEQSVFLGVTARADGGLVSTHVYLVYWKHLQKMAIFPVVPYMLVCGAYNEPRDSSTIIILEESYTGCNSSQVWGYGCTSFDMEFHTPQIEKSPEATKLPDPPALSSGKDKALGNTESETPMFRNVSLLLRTRSGDVCVHRDRGCKWPRKSNFSHRGTQRRLNVPSWPPPTSFASVCDFASHAAPAERPSETAPIFDADNATKALDIWSVEFAERVYPGRTDVWAPATIPDRPSMQCATDQYLFPVLTRNERLRLTMLFYYTRGALEDDELQSKLQEKVYLARDTVGWEFVIAGLLNHNTYTRMVTVGLPLAVLPRRESTCAHTVNQPPGAIFTLLNMTDDWRFRESPHVEVGGLRAYAGAPLRFETEFGEHVAFGSLCVASNSAQEPLRKEQQRSLARLADWIVADIVHAHRARRQKERRQMLDRLAQLQKLLETDHNLEEAVKDLLHEMYPGTLVKIMQTQDDILHLGDGTSVPIVDIEHGLWEDSDYFNYMIEHLNHQEPVAHRSIRTVLSQCASQRIPTYLVVGSKDFRHVYDDIDAWFIQMCATSLCRYWQDRALKEAIRAKETFLRGITHQLRTPIHGILGSVDLLTEELKSRNVVSATAESTPDVTPNDEHISPLDPYVYIKTIRTSARELISTVNSLIKLNQWADVAEAQRVVTTHTIEEIEAALLTELTLCLPDDVTLRPSLILNHRVPDRCDTISLDLRLLVDCIQPLLQNAIQNTAGGVVVVTITVTEDFRSMVVDVKDNGCGIKLENQRRIFDAYEKVDNHTTDAGLGLTLAGKLATLMNGYVTLVSSEVGKGSHFRVAFNDPTCASSLSPNRREFTHLPHVFNRLPAEDLTSLLGNNFAEYLTELGYTESQSPSEPLLILGYTRDLTKLYETTKQVSDDQVAICLVPENDLVINFAGQRYLRDSNVIYTKGPFTSRTIGDVLAEADAVFAEHVTAKATQPILLEGGISLEPTPPATPACNALEDDPNFTAPDLIHRSSIFPKQTVEEELAKSVSALRIAQNPIPPPPRSNKPMTLLVDDNAVNLRLLAMYCNRRGIPYCTATDGAQAVKLFTEHRSPADLTPTPSRTHPWLLAKETIAGSSIAHPPTLRPFELVLMDLQMPVCDGIGATSQIRELEKEYGWDKSVIFIVTGQDSPSDRANAQKAGSDGYLVKPVGPKVLDSGVKQWFPDAEVG</sequence>
<protein>
    <submittedName>
        <fullName evidence="1">Uncharacterized protein</fullName>
    </submittedName>
</protein>
<gene>
    <name evidence="1" type="ORF">BU25DRAFT_447744</name>
</gene>
<keyword evidence="2" id="KW-1185">Reference proteome</keyword>
<accession>A0ACB6S3C7</accession>
<dbReference type="EMBL" id="MU006712">
    <property type="protein sequence ID" value="KAF2628761.1"/>
    <property type="molecule type" value="Genomic_DNA"/>
</dbReference>
<reference evidence="1" key="1">
    <citation type="journal article" date="2020" name="Stud. Mycol.">
        <title>101 Dothideomycetes genomes: a test case for predicting lifestyles and emergence of pathogens.</title>
        <authorList>
            <person name="Haridas S."/>
            <person name="Albert R."/>
            <person name="Binder M."/>
            <person name="Bloem J."/>
            <person name="Labutti K."/>
            <person name="Salamov A."/>
            <person name="Andreopoulos B."/>
            <person name="Baker S."/>
            <person name="Barry K."/>
            <person name="Bills G."/>
            <person name="Bluhm B."/>
            <person name="Cannon C."/>
            <person name="Castanera R."/>
            <person name="Culley D."/>
            <person name="Daum C."/>
            <person name="Ezra D."/>
            <person name="Gonzalez J."/>
            <person name="Henrissat B."/>
            <person name="Kuo A."/>
            <person name="Liang C."/>
            <person name="Lipzen A."/>
            <person name="Lutzoni F."/>
            <person name="Magnuson J."/>
            <person name="Mondo S."/>
            <person name="Nolan M."/>
            <person name="Ohm R."/>
            <person name="Pangilinan J."/>
            <person name="Park H.-J."/>
            <person name="Ramirez L."/>
            <person name="Alfaro M."/>
            <person name="Sun H."/>
            <person name="Tritt A."/>
            <person name="Yoshinaga Y."/>
            <person name="Zwiers L.-H."/>
            <person name="Turgeon B."/>
            <person name="Goodwin S."/>
            <person name="Spatafora J."/>
            <person name="Crous P."/>
            <person name="Grigoriev I."/>
        </authorList>
    </citation>
    <scope>NUCLEOTIDE SEQUENCE</scope>
    <source>
        <strain evidence="1">CBS 525.71</strain>
    </source>
</reference>